<proteinExistence type="predicted"/>
<evidence type="ECO:0000313" key="1">
    <source>
        <dbReference type="EMBL" id="CAG8603252.1"/>
    </source>
</evidence>
<gene>
    <name evidence="1" type="ORF">FCALED_LOCUS8694</name>
</gene>
<dbReference type="EMBL" id="CAJVPQ010002619">
    <property type="protein sequence ID" value="CAG8603252.1"/>
    <property type="molecule type" value="Genomic_DNA"/>
</dbReference>
<dbReference type="AlphaFoldDB" id="A0A9N9CLG6"/>
<comment type="caution">
    <text evidence="1">The sequence shown here is derived from an EMBL/GenBank/DDBJ whole genome shotgun (WGS) entry which is preliminary data.</text>
</comment>
<accession>A0A9N9CLG6</accession>
<name>A0A9N9CLG6_9GLOM</name>
<organism evidence="1 2">
    <name type="scientific">Funneliformis caledonium</name>
    <dbReference type="NCBI Taxonomy" id="1117310"/>
    <lineage>
        <taxon>Eukaryota</taxon>
        <taxon>Fungi</taxon>
        <taxon>Fungi incertae sedis</taxon>
        <taxon>Mucoromycota</taxon>
        <taxon>Glomeromycotina</taxon>
        <taxon>Glomeromycetes</taxon>
        <taxon>Glomerales</taxon>
        <taxon>Glomeraceae</taxon>
        <taxon>Funneliformis</taxon>
    </lineage>
</organism>
<dbReference type="Proteomes" id="UP000789570">
    <property type="component" value="Unassembled WGS sequence"/>
</dbReference>
<keyword evidence="2" id="KW-1185">Reference proteome</keyword>
<evidence type="ECO:0000313" key="2">
    <source>
        <dbReference type="Proteomes" id="UP000789570"/>
    </source>
</evidence>
<protein>
    <submittedName>
        <fullName evidence="1">9847_t:CDS:1</fullName>
    </submittedName>
</protein>
<sequence length="41" mass="4367">MVRNIDHNNFSTISGLKAPSSVVNVARVPNVGQAAANQYLL</sequence>
<reference evidence="1" key="1">
    <citation type="submission" date="2021-06" db="EMBL/GenBank/DDBJ databases">
        <authorList>
            <person name="Kallberg Y."/>
            <person name="Tangrot J."/>
            <person name="Rosling A."/>
        </authorList>
    </citation>
    <scope>NUCLEOTIDE SEQUENCE</scope>
    <source>
        <strain evidence="1">UK204</strain>
    </source>
</reference>